<dbReference type="PANTHER" id="PTHR37309:SF1">
    <property type="entry name" value="SLR0284 PROTEIN"/>
    <property type="match status" value="1"/>
</dbReference>
<evidence type="ECO:0000256" key="1">
    <source>
        <dbReference type="SAM" id="Phobius"/>
    </source>
</evidence>
<evidence type="ECO:0000313" key="3">
    <source>
        <dbReference type="Proteomes" id="UP000002505"/>
    </source>
</evidence>
<dbReference type="eggNOG" id="COG1950">
    <property type="taxonomic scope" value="Bacteria"/>
</dbReference>
<gene>
    <name evidence="2" type="ordered locus">Achl_3822</name>
</gene>
<keyword evidence="3" id="KW-1185">Reference proteome</keyword>
<dbReference type="Pfam" id="PF04020">
    <property type="entry name" value="Phage_holin_4_2"/>
    <property type="match status" value="1"/>
</dbReference>
<proteinExistence type="predicted"/>
<dbReference type="InterPro" id="IPR007165">
    <property type="entry name" value="Phage_holin_4_2"/>
</dbReference>
<dbReference type="EMBL" id="CP001341">
    <property type="protein sequence ID" value="ACL41775.1"/>
    <property type="molecule type" value="Genomic_DNA"/>
</dbReference>
<accession>B8H7X2</accession>
<sequence length="148" mass="15844">MLWKHGTMGSFILRVIFNAAALWVASWVLPGMDITSTAASDAVARTGISQDTETIGIVLAYLFIGLIFGVVNALVRPLVSLLALPITILTLGLFAIVINAAMLYLTAWISDYTPVHLTIDSFFWTAILAAIIISLVSLVAGLVPGSRR</sequence>
<feature type="transmembrane region" description="Helical" evidence="1">
    <location>
        <begin position="121"/>
        <end position="143"/>
    </location>
</feature>
<feature type="transmembrane region" description="Helical" evidence="1">
    <location>
        <begin position="55"/>
        <end position="75"/>
    </location>
</feature>
<name>B8H7X2_PSECP</name>
<reference evidence="2" key="1">
    <citation type="submission" date="2009-01" db="EMBL/GenBank/DDBJ databases">
        <title>Complete sequence of chromosome of Arthrobacter chlorophenolicus A6.</title>
        <authorList>
            <consortium name="US DOE Joint Genome Institute"/>
            <person name="Lucas S."/>
            <person name="Copeland A."/>
            <person name="Lapidus A."/>
            <person name="Glavina del Rio T."/>
            <person name="Tice H."/>
            <person name="Bruce D."/>
            <person name="Goodwin L."/>
            <person name="Pitluck S."/>
            <person name="Goltsman E."/>
            <person name="Clum A."/>
            <person name="Larimer F."/>
            <person name="Land M."/>
            <person name="Hauser L."/>
            <person name="Kyrpides N."/>
            <person name="Mikhailova N."/>
            <person name="Jansson J."/>
            <person name="Richardson P."/>
        </authorList>
    </citation>
    <scope>NUCLEOTIDE SEQUENCE [LARGE SCALE GENOMIC DNA]</scope>
    <source>
        <strain evidence="2">A6</strain>
    </source>
</reference>
<dbReference type="Proteomes" id="UP000002505">
    <property type="component" value="Chromosome"/>
</dbReference>
<dbReference type="AlphaFoldDB" id="B8H7X2"/>
<keyword evidence="1" id="KW-0472">Membrane</keyword>
<protein>
    <recommendedName>
        <fullName evidence="4">Phage holin family protein</fullName>
    </recommendedName>
</protein>
<organism evidence="2 3">
    <name type="scientific">Pseudarthrobacter chlorophenolicus (strain ATCC 700700 / DSM 12829 / CIP 107037 / JCM 12360 / KCTC 9906 / NCIMB 13794 / A6)</name>
    <name type="common">Arthrobacter chlorophenolicus</name>
    <dbReference type="NCBI Taxonomy" id="452863"/>
    <lineage>
        <taxon>Bacteria</taxon>
        <taxon>Bacillati</taxon>
        <taxon>Actinomycetota</taxon>
        <taxon>Actinomycetes</taxon>
        <taxon>Micrococcales</taxon>
        <taxon>Micrococcaceae</taxon>
        <taxon>Pseudarthrobacter</taxon>
    </lineage>
</organism>
<feature type="transmembrane region" description="Helical" evidence="1">
    <location>
        <begin position="82"/>
        <end position="109"/>
    </location>
</feature>
<dbReference type="HOGENOM" id="CLU_120441_0_0_11"/>
<keyword evidence="1" id="KW-0812">Transmembrane</keyword>
<dbReference type="PANTHER" id="PTHR37309">
    <property type="entry name" value="SLR0284 PROTEIN"/>
    <property type="match status" value="1"/>
</dbReference>
<evidence type="ECO:0000313" key="2">
    <source>
        <dbReference type="EMBL" id="ACL41775.1"/>
    </source>
</evidence>
<keyword evidence="1" id="KW-1133">Transmembrane helix</keyword>
<dbReference type="KEGG" id="ach:Achl_3822"/>
<evidence type="ECO:0008006" key="4">
    <source>
        <dbReference type="Google" id="ProtNLM"/>
    </source>
</evidence>
<feature type="transmembrane region" description="Helical" evidence="1">
    <location>
        <begin position="12"/>
        <end position="29"/>
    </location>
</feature>
<dbReference type="STRING" id="452863.Achl_3822"/>